<dbReference type="STRING" id="6526.A0A2C9L3Y4"/>
<dbReference type="InterPro" id="IPR001370">
    <property type="entry name" value="BIR_rpt"/>
</dbReference>
<feature type="region of interest" description="Disordered" evidence="1">
    <location>
        <begin position="450"/>
        <end position="469"/>
    </location>
</feature>
<dbReference type="VEuPathDB" id="VectorBase:BGLAX_030002"/>
<evidence type="ECO:0000313" key="3">
    <source>
        <dbReference type="Proteomes" id="UP000076420"/>
    </source>
</evidence>
<reference evidence="2" key="1">
    <citation type="submission" date="2020-05" db="UniProtKB">
        <authorList>
            <consortium name="EnsemblMetazoa"/>
        </authorList>
    </citation>
    <scope>IDENTIFICATION</scope>
    <source>
        <strain evidence="2">BB02</strain>
    </source>
</reference>
<dbReference type="GO" id="GO:0051726">
    <property type="term" value="P:regulation of cell cycle"/>
    <property type="evidence" value="ECO:0007669"/>
    <property type="project" value="TreeGrafter"/>
</dbReference>
<dbReference type="GO" id="GO:0043027">
    <property type="term" value="F:cysteine-type endopeptidase inhibitor activity involved in apoptotic process"/>
    <property type="evidence" value="ECO:0007669"/>
    <property type="project" value="TreeGrafter"/>
</dbReference>
<proteinExistence type="predicted"/>
<organism evidence="2 3">
    <name type="scientific">Biomphalaria glabrata</name>
    <name type="common">Bloodfluke planorb</name>
    <name type="synonym">Freshwater snail</name>
    <dbReference type="NCBI Taxonomy" id="6526"/>
    <lineage>
        <taxon>Eukaryota</taxon>
        <taxon>Metazoa</taxon>
        <taxon>Spiralia</taxon>
        <taxon>Lophotrochozoa</taxon>
        <taxon>Mollusca</taxon>
        <taxon>Gastropoda</taxon>
        <taxon>Heterobranchia</taxon>
        <taxon>Euthyneura</taxon>
        <taxon>Panpulmonata</taxon>
        <taxon>Hygrophila</taxon>
        <taxon>Lymnaeoidea</taxon>
        <taxon>Planorbidae</taxon>
        <taxon>Biomphalaria</taxon>
    </lineage>
</organism>
<dbReference type="Proteomes" id="UP000076420">
    <property type="component" value="Unassembled WGS sequence"/>
</dbReference>
<evidence type="ECO:0008006" key="4">
    <source>
        <dbReference type="Google" id="ProtNLM"/>
    </source>
</evidence>
<accession>A0A2C9L3Y4</accession>
<feature type="compositionally biased region" description="Basic residues" evidence="1">
    <location>
        <begin position="23"/>
        <end position="32"/>
    </location>
</feature>
<dbReference type="Gene3D" id="1.10.1170.10">
    <property type="entry name" value="Inhibitor Of Apoptosis Protein (2mihbC-IAP-1), Chain A"/>
    <property type="match status" value="1"/>
</dbReference>
<dbReference type="EnsemblMetazoa" id="BGLB026685-RA">
    <property type="protein sequence ID" value="BGLB026685-PA"/>
    <property type="gene ID" value="BGLB026685"/>
</dbReference>
<sequence length="594" mass="64384">MSGGKRISKKKQKFYPLLNSNQNHRKRTHKHTQATASRTSEMSSHFNSNSKATLAENTPAFTLSDTPAIAPSDRSSIDANVIQISVVSNTAVSAVSDTPATDVKETQVIAVSETAISAVSDTSATDVKETQVIAVSETAVSAVSNTPAIDAKETQVIAVSETAVSAVSDTPTIALSDTPGGTQVNVNAFSCTPIISDSISTTLGDTKIIIGTPEAATLINDMTDEPDIEKVPNKLKGTPNILEAVKDSDGVTKTSDIQHFVPPEDEVEYNGGVTKNILIEGLPRGAYNMASYAKNTVDAPTEFHNDAEIISDLNGIIADDNHYGINLKKEQDMELDNRAPTHAELNIITTLPKYQKYANPSKRNKSFQKSPKIFYENHKVLYKAGFFYTDSLLSEPGVTGPEKCSGVICFYCGLGLIYPRSDILSLHAALAPKCPYVLLQKGRADVEDTLRHGSKEEKQDTKTVTSSHNNASSDIAVSLLVQEGYDLNKVLEAADQLKQEGIILSSDDLLTRLDPHKANNPLSDTARKLKEENSLLRKIRICKTCQENPVQVVHLPCGHWIHCVDCAITEGLINNVCRNCRKQVKGLVRGNLSK</sequence>
<dbReference type="Pfam" id="PF13920">
    <property type="entry name" value="zf-C3HC4_3"/>
    <property type="match status" value="1"/>
</dbReference>
<dbReference type="SMART" id="SM00238">
    <property type="entry name" value="BIR"/>
    <property type="match status" value="1"/>
</dbReference>
<dbReference type="AlphaFoldDB" id="A0A2C9L3Y4"/>
<dbReference type="PANTHER" id="PTHR10044">
    <property type="entry name" value="INHIBITOR OF APOPTOSIS"/>
    <property type="match status" value="1"/>
</dbReference>
<dbReference type="GO" id="GO:0043066">
    <property type="term" value="P:negative regulation of apoptotic process"/>
    <property type="evidence" value="ECO:0007669"/>
    <property type="project" value="TreeGrafter"/>
</dbReference>
<dbReference type="Pfam" id="PF00653">
    <property type="entry name" value="BIR"/>
    <property type="match status" value="1"/>
</dbReference>
<dbReference type="GO" id="GO:0005737">
    <property type="term" value="C:cytoplasm"/>
    <property type="evidence" value="ECO:0007669"/>
    <property type="project" value="TreeGrafter"/>
</dbReference>
<protein>
    <recommendedName>
        <fullName evidence="4">RING-type domain-containing protein</fullName>
    </recommendedName>
</protein>
<feature type="compositionally biased region" description="Basic and acidic residues" evidence="1">
    <location>
        <begin position="450"/>
        <end position="461"/>
    </location>
</feature>
<dbReference type="InterPro" id="IPR013083">
    <property type="entry name" value="Znf_RING/FYVE/PHD"/>
</dbReference>
<evidence type="ECO:0000313" key="2">
    <source>
        <dbReference type="EnsemblMetazoa" id="BGLB026685-PA"/>
    </source>
</evidence>
<dbReference type="PROSITE" id="PS50143">
    <property type="entry name" value="BIR_REPEAT_2"/>
    <property type="match status" value="1"/>
</dbReference>
<dbReference type="InterPro" id="IPR050784">
    <property type="entry name" value="IAP"/>
</dbReference>
<dbReference type="KEGG" id="bgt:106051851"/>
<dbReference type="GO" id="GO:0005634">
    <property type="term" value="C:nucleus"/>
    <property type="evidence" value="ECO:0007669"/>
    <property type="project" value="TreeGrafter"/>
</dbReference>
<gene>
    <name evidence="2" type="primary">106051851</name>
</gene>
<dbReference type="VEuPathDB" id="VectorBase:BGLB026685"/>
<dbReference type="Gene3D" id="3.30.40.10">
    <property type="entry name" value="Zinc/RING finger domain, C3HC4 (zinc finger)"/>
    <property type="match status" value="1"/>
</dbReference>
<feature type="compositionally biased region" description="Polar residues" evidence="1">
    <location>
        <begin position="33"/>
        <end position="47"/>
    </location>
</feature>
<feature type="region of interest" description="Disordered" evidence="1">
    <location>
        <begin position="1"/>
        <end position="47"/>
    </location>
</feature>
<feature type="compositionally biased region" description="Basic residues" evidence="1">
    <location>
        <begin position="1"/>
        <end position="13"/>
    </location>
</feature>
<dbReference type="SUPFAM" id="SSF57924">
    <property type="entry name" value="Inhibitor of apoptosis (IAP) repeat"/>
    <property type="match status" value="1"/>
</dbReference>
<dbReference type="PANTHER" id="PTHR10044:SF139">
    <property type="entry name" value="DEATH-ASSOCIATED INHIBITOR OF APOPTOSIS 2"/>
    <property type="match status" value="1"/>
</dbReference>
<name>A0A2C9L3Y4_BIOGL</name>
<evidence type="ECO:0000256" key="1">
    <source>
        <dbReference type="SAM" id="MobiDB-lite"/>
    </source>
</evidence>